<feature type="region of interest" description="Disordered" evidence="5">
    <location>
        <begin position="719"/>
        <end position="741"/>
    </location>
</feature>
<keyword evidence="4" id="KW-0175">Coiled coil</keyword>
<dbReference type="PROSITE" id="PS51720">
    <property type="entry name" value="G_AIG1"/>
    <property type="match status" value="2"/>
</dbReference>
<protein>
    <recommendedName>
        <fullName evidence="6">AIG1-type G domain-containing protein</fullName>
    </recommendedName>
</protein>
<evidence type="ECO:0000256" key="3">
    <source>
        <dbReference type="ARBA" id="ARBA00023134"/>
    </source>
</evidence>
<evidence type="ECO:0000256" key="5">
    <source>
        <dbReference type="SAM" id="MobiDB-lite"/>
    </source>
</evidence>
<dbReference type="PANTHER" id="PTHR10903:SF170">
    <property type="entry name" value="GTPASE IMAP FAMILY MEMBER 7"/>
    <property type="match status" value="1"/>
</dbReference>
<proteinExistence type="inferred from homology"/>
<dbReference type="InterPro" id="IPR027417">
    <property type="entry name" value="P-loop_NTPase"/>
</dbReference>
<dbReference type="CDD" id="cd01852">
    <property type="entry name" value="AIG1"/>
    <property type="match status" value="1"/>
</dbReference>
<dbReference type="EMBL" id="JAUPFM010000323">
    <property type="protein sequence ID" value="KAK2809344.1"/>
    <property type="molecule type" value="Genomic_DNA"/>
</dbReference>
<evidence type="ECO:0000259" key="6">
    <source>
        <dbReference type="PROSITE" id="PS51720"/>
    </source>
</evidence>
<sequence>MVLKPQILERITFTFRGGLRVVLFGKSQQKKATLCDFIMKKKTFHFSRFHLPKQPEVVHGEWRGKPLTVVQTADMFSLSVEAVTEEARKTVAFCHPGPNVLLLLVEPSDFTESKRKILKFILSFFGPDAFKYSLIVITHDGNEAFSLGRLIKDCEGRNYNMAENNHEKLMEKIQNIVDKNKGTFLMFTEETFRPKSGINLVLCGRRGAGKTSAAKSILGQTDSSECVINQGEVCGRRVSLVELPALYGKPQETVIEESFRCVSLSDPEGVHAFILVLPVGPLTDEDKGELETIQNTFSSRVNDFTMILFTVESDPTAPAVVNFLQGNKEIQDLCQSCGGRSVVLNVRDKMQVSEVLDTVEKLRNAQSKHFTIAMFTKAQMERVIQQQNSNERLKSELQDVKKKMVMEKDEKTDSVDCLRMVLIGKTGCGKSATGNTILGGDHFKSIACGESVTTMCQKEKGEINGQPVVVVDTPGLFDTTLSNDEVQQELVKCVSLLSPGPHVFLLILQIGRFTKEEQETVELIKKYFGKNSQHFIIVTFTRGDDLGDQTFDQYLQNCGGFVKKLIRDCGGRFHVFNNKDQTNRTQVSELLKKVAVMVKKNGGGCYTSEMFQEAEEVIQKKMERILKEKEEEIKRERQELEKKHEEEMKKMEEKILKYESERKMTENQLNEKKDFINKQREEREREQEIREEEERKRKQQEDIQQREWEQKVKALEEQILESESTEELSRELENNREELRKEREDWEKKRKGWWADRYLENIDRREQEKQRIQRLKGEYEREKDKYQRKIKEYSRNIQQEEKERNMLENKYRKNLQEMKEKYEEEARNQAEELNEFREKYTRDFEALIEKYDEELIDLRRACKILMQERAEQKREYSLLHELSSHKEESFKKDLKELQERKEEEIKKLKKKYRNKCVIT</sequence>
<evidence type="ECO:0000313" key="7">
    <source>
        <dbReference type="EMBL" id="KAK2809344.1"/>
    </source>
</evidence>
<comment type="caution">
    <text evidence="7">The sequence shown here is derived from an EMBL/GenBank/DDBJ whole genome shotgun (WGS) entry which is preliminary data.</text>
</comment>
<comment type="similarity">
    <text evidence="1">Belongs to the TRAFAC class TrmE-Era-EngA-EngB-Septin-like GTPase superfamily. AIG1/Toc34/Toc159-like paraseptin GTPase family. IAN subfamily.</text>
</comment>
<reference evidence="7" key="1">
    <citation type="submission" date="2023-07" db="EMBL/GenBank/DDBJ databases">
        <title>Chromosome-level Genome Assembly of Striped Snakehead (Channa striata).</title>
        <authorList>
            <person name="Liu H."/>
        </authorList>
    </citation>
    <scope>NUCLEOTIDE SEQUENCE</scope>
    <source>
        <strain evidence="7">Gz</strain>
        <tissue evidence="7">Muscle</tissue>
    </source>
</reference>
<feature type="coiled-coil region" evidence="4">
    <location>
        <begin position="383"/>
        <end position="410"/>
    </location>
</feature>
<dbReference type="GO" id="GO:0005525">
    <property type="term" value="F:GTP binding"/>
    <property type="evidence" value="ECO:0007669"/>
    <property type="project" value="UniProtKB-KW"/>
</dbReference>
<dbReference type="InterPro" id="IPR045058">
    <property type="entry name" value="GIMA/IAN/Toc"/>
</dbReference>
<feature type="compositionally biased region" description="Basic and acidic residues" evidence="5">
    <location>
        <begin position="727"/>
        <end position="741"/>
    </location>
</feature>
<name>A0AA88IFC4_CHASR</name>
<keyword evidence="3" id="KW-0342">GTP-binding</keyword>
<accession>A0AA88IFC4</accession>
<evidence type="ECO:0000313" key="8">
    <source>
        <dbReference type="Proteomes" id="UP001187415"/>
    </source>
</evidence>
<dbReference type="SUPFAM" id="SSF52540">
    <property type="entry name" value="P-loop containing nucleoside triphosphate hydrolases"/>
    <property type="match status" value="3"/>
</dbReference>
<feature type="domain" description="AIG1-type G" evidence="6">
    <location>
        <begin position="415"/>
        <end position="615"/>
    </location>
</feature>
<gene>
    <name evidence="7" type="ORF">Q5P01_000558</name>
</gene>
<dbReference type="Pfam" id="PF04548">
    <property type="entry name" value="AIG1"/>
    <property type="match status" value="3"/>
</dbReference>
<dbReference type="Gene3D" id="3.40.50.300">
    <property type="entry name" value="P-loop containing nucleotide triphosphate hydrolases"/>
    <property type="match status" value="3"/>
</dbReference>
<dbReference type="FunFam" id="3.40.50.300:FF:000366">
    <property type="entry name" value="GTPase, IMAP family member 2"/>
    <property type="match status" value="1"/>
</dbReference>
<evidence type="ECO:0000256" key="4">
    <source>
        <dbReference type="SAM" id="Coils"/>
    </source>
</evidence>
<keyword evidence="8" id="KW-1185">Reference proteome</keyword>
<dbReference type="PANTHER" id="PTHR10903">
    <property type="entry name" value="GTPASE, IMAP FAMILY MEMBER-RELATED"/>
    <property type="match status" value="1"/>
</dbReference>
<dbReference type="InterPro" id="IPR006703">
    <property type="entry name" value="G_AIG1"/>
</dbReference>
<keyword evidence="2" id="KW-0547">Nucleotide-binding</keyword>
<evidence type="ECO:0000256" key="1">
    <source>
        <dbReference type="ARBA" id="ARBA00008535"/>
    </source>
</evidence>
<feature type="domain" description="AIG1-type G" evidence="6">
    <location>
        <begin position="195"/>
        <end position="401"/>
    </location>
</feature>
<dbReference type="Proteomes" id="UP001187415">
    <property type="component" value="Unassembled WGS sequence"/>
</dbReference>
<evidence type="ECO:0000256" key="2">
    <source>
        <dbReference type="ARBA" id="ARBA00022741"/>
    </source>
</evidence>
<feature type="region of interest" description="Disordered" evidence="5">
    <location>
        <begin position="666"/>
        <end position="706"/>
    </location>
</feature>
<organism evidence="7 8">
    <name type="scientific">Channa striata</name>
    <name type="common">Snakehead murrel</name>
    <name type="synonym">Ophicephalus striatus</name>
    <dbReference type="NCBI Taxonomy" id="64152"/>
    <lineage>
        <taxon>Eukaryota</taxon>
        <taxon>Metazoa</taxon>
        <taxon>Chordata</taxon>
        <taxon>Craniata</taxon>
        <taxon>Vertebrata</taxon>
        <taxon>Euteleostomi</taxon>
        <taxon>Actinopterygii</taxon>
        <taxon>Neopterygii</taxon>
        <taxon>Teleostei</taxon>
        <taxon>Neoteleostei</taxon>
        <taxon>Acanthomorphata</taxon>
        <taxon>Anabantaria</taxon>
        <taxon>Anabantiformes</taxon>
        <taxon>Channoidei</taxon>
        <taxon>Channidae</taxon>
        <taxon>Channa</taxon>
    </lineage>
</organism>
<dbReference type="AlphaFoldDB" id="A0AA88IFC4"/>